<keyword evidence="4" id="KW-0067">ATP-binding</keyword>
<dbReference type="InterPro" id="IPR050538">
    <property type="entry name" value="MAP_kinase_kinase_kinase"/>
</dbReference>
<sequence length="268" mass="29690">MKYLHNQNPPIVHADIRGANILVMDDLRCCLADFGLSLSSRMNKGSTRWLAPEYIDPKVAIDWAYITARDTYAYGCTIVEIFTGKPPFSEIKNEAAVIHAVMNGDHPLPPQHLPQDGLRSLVMACFTASPSQRPTAEQIPKVLADGDFLADCLSFRDGTLTRGNIDTIDAYNSTPNTYDSFSSGAQSDVSPAQPDFSSFLYPSPSETYSYDYSPRTSTIEYRSPASFIPETNPAMVDNTVDYYLSTNLPNEYLNDLMDFSFPQPGIGH</sequence>
<comment type="caution">
    <text evidence="6">The sequence shown here is derived from an EMBL/GenBank/DDBJ whole genome shotgun (WGS) entry which is preliminary data.</text>
</comment>
<reference evidence="6" key="1">
    <citation type="submission" date="2023-06" db="EMBL/GenBank/DDBJ databases">
        <authorList>
            <consortium name="Lawrence Berkeley National Laboratory"/>
            <person name="Ahrendt S."/>
            <person name="Sahu N."/>
            <person name="Indic B."/>
            <person name="Wong-Bajracharya J."/>
            <person name="Merenyi Z."/>
            <person name="Ke H.-M."/>
            <person name="Monk M."/>
            <person name="Kocsube S."/>
            <person name="Drula E."/>
            <person name="Lipzen A."/>
            <person name="Balint B."/>
            <person name="Henrissat B."/>
            <person name="Andreopoulos B."/>
            <person name="Martin F.M."/>
            <person name="Harder C.B."/>
            <person name="Rigling D."/>
            <person name="Ford K.L."/>
            <person name="Foster G.D."/>
            <person name="Pangilinan J."/>
            <person name="Papanicolaou A."/>
            <person name="Barry K."/>
            <person name="LaButti K."/>
            <person name="Viragh M."/>
            <person name="Koriabine M."/>
            <person name="Yan M."/>
            <person name="Riley R."/>
            <person name="Champramary S."/>
            <person name="Plett K.L."/>
            <person name="Tsai I.J."/>
            <person name="Slot J."/>
            <person name="Sipos G."/>
            <person name="Plett J."/>
            <person name="Nagy L.G."/>
            <person name="Grigoriev I.V."/>
        </authorList>
    </citation>
    <scope>NUCLEOTIDE SEQUENCE</scope>
    <source>
        <strain evidence="6">FPL87.14</strain>
    </source>
</reference>
<keyword evidence="3 6" id="KW-0418">Kinase</keyword>
<evidence type="ECO:0000256" key="2">
    <source>
        <dbReference type="ARBA" id="ARBA00022741"/>
    </source>
</evidence>
<dbReference type="Pfam" id="PF07714">
    <property type="entry name" value="PK_Tyr_Ser-Thr"/>
    <property type="match status" value="1"/>
</dbReference>
<dbReference type="Gene3D" id="1.10.510.10">
    <property type="entry name" value="Transferase(Phosphotransferase) domain 1"/>
    <property type="match status" value="1"/>
</dbReference>
<dbReference type="SUPFAM" id="SSF56112">
    <property type="entry name" value="Protein kinase-like (PK-like)"/>
    <property type="match status" value="1"/>
</dbReference>
<evidence type="ECO:0000256" key="4">
    <source>
        <dbReference type="ARBA" id="ARBA00022840"/>
    </source>
</evidence>
<evidence type="ECO:0000313" key="7">
    <source>
        <dbReference type="Proteomes" id="UP001175226"/>
    </source>
</evidence>
<dbReference type="AlphaFoldDB" id="A0AA39JAF7"/>
<dbReference type="InterPro" id="IPR008266">
    <property type="entry name" value="Tyr_kinase_AS"/>
</dbReference>
<organism evidence="6 7">
    <name type="scientific">Armillaria borealis</name>
    <dbReference type="NCBI Taxonomy" id="47425"/>
    <lineage>
        <taxon>Eukaryota</taxon>
        <taxon>Fungi</taxon>
        <taxon>Dikarya</taxon>
        <taxon>Basidiomycota</taxon>
        <taxon>Agaricomycotina</taxon>
        <taxon>Agaricomycetes</taxon>
        <taxon>Agaricomycetidae</taxon>
        <taxon>Agaricales</taxon>
        <taxon>Marasmiineae</taxon>
        <taxon>Physalacriaceae</taxon>
        <taxon>Armillaria</taxon>
    </lineage>
</organism>
<dbReference type="PROSITE" id="PS00109">
    <property type="entry name" value="PROTEIN_KINASE_TYR"/>
    <property type="match status" value="1"/>
</dbReference>
<dbReference type="EMBL" id="JAUEPT010000039">
    <property type="protein sequence ID" value="KAK0439162.1"/>
    <property type="molecule type" value="Genomic_DNA"/>
</dbReference>
<evidence type="ECO:0000259" key="5">
    <source>
        <dbReference type="PROSITE" id="PS50011"/>
    </source>
</evidence>
<evidence type="ECO:0000256" key="3">
    <source>
        <dbReference type="ARBA" id="ARBA00022777"/>
    </source>
</evidence>
<evidence type="ECO:0000313" key="6">
    <source>
        <dbReference type="EMBL" id="KAK0439162.1"/>
    </source>
</evidence>
<dbReference type="InterPro" id="IPR000719">
    <property type="entry name" value="Prot_kinase_dom"/>
</dbReference>
<name>A0AA39JAF7_9AGAR</name>
<accession>A0AA39JAF7</accession>
<dbReference type="InterPro" id="IPR011009">
    <property type="entry name" value="Kinase-like_dom_sf"/>
</dbReference>
<feature type="domain" description="Protein kinase" evidence="5">
    <location>
        <begin position="1"/>
        <end position="149"/>
    </location>
</feature>
<dbReference type="PANTHER" id="PTHR48016">
    <property type="entry name" value="MAP KINASE KINASE KINASE SSK2-RELATED-RELATED"/>
    <property type="match status" value="1"/>
</dbReference>
<dbReference type="GO" id="GO:0005524">
    <property type="term" value="F:ATP binding"/>
    <property type="evidence" value="ECO:0007669"/>
    <property type="project" value="UniProtKB-KW"/>
</dbReference>
<evidence type="ECO:0000256" key="1">
    <source>
        <dbReference type="ARBA" id="ARBA00022679"/>
    </source>
</evidence>
<dbReference type="GO" id="GO:0000165">
    <property type="term" value="P:MAPK cascade"/>
    <property type="evidence" value="ECO:0007669"/>
    <property type="project" value="UniProtKB-ARBA"/>
</dbReference>
<dbReference type="InterPro" id="IPR001245">
    <property type="entry name" value="Ser-Thr/Tyr_kinase_cat_dom"/>
</dbReference>
<dbReference type="PROSITE" id="PS50011">
    <property type="entry name" value="PROTEIN_KINASE_DOM"/>
    <property type="match status" value="1"/>
</dbReference>
<dbReference type="GO" id="GO:0004672">
    <property type="term" value="F:protein kinase activity"/>
    <property type="evidence" value="ECO:0007669"/>
    <property type="project" value="InterPro"/>
</dbReference>
<proteinExistence type="predicted"/>
<keyword evidence="2" id="KW-0547">Nucleotide-binding</keyword>
<keyword evidence="7" id="KW-1185">Reference proteome</keyword>
<protein>
    <submittedName>
        <fullName evidence="6">Kinase-like domain-containing protein</fullName>
    </submittedName>
</protein>
<dbReference type="Proteomes" id="UP001175226">
    <property type="component" value="Unassembled WGS sequence"/>
</dbReference>
<gene>
    <name evidence="6" type="ORF">EV421DRAFT_1821537</name>
</gene>
<keyword evidence="1" id="KW-0808">Transferase</keyword>